<dbReference type="AlphaFoldDB" id="A0A3Q2YBZ5"/>
<keyword evidence="1" id="KW-0175">Coiled coil</keyword>
<evidence type="ECO:0000256" key="2">
    <source>
        <dbReference type="SAM" id="MobiDB-lite"/>
    </source>
</evidence>
<dbReference type="Ensembl" id="ENSHCOT00000023375.1">
    <property type="protein sequence ID" value="ENSHCOP00000015459.1"/>
    <property type="gene ID" value="ENSHCOG00000019061.1"/>
</dbReference>
<proteinExistence type="predicted"/>
<organism evidence="3 4">
    <name type="scientific">Hippocampus comes</name>
    <name type="common">Tiger tail seahorse</name>
    <dbReference type="NCBI Taxonomy" id="109280"/>
    <lineage>
        <taxon>Eukaryota</taxon>
        <taxon>Metazoa</taxon>
        <taxon>Chordata</taxon>
        <taxon>Craniata</taxon>
        <taxon>Vertebrata</taxon>
        <taxon>Euteleostomi</taxon>
        <taxon>Actinopterygii</taxon>
        <taxon>Neopterygii</taxon>
        <taxon>Teleostei</taxon>
        <taxon>Neoteleostei</taxon>
        <taxon>Acanthomorphata</taxon>
        <taxon>Syngnathiaria</taxon>
        <taxon>Syngnathiformes</taxon>
        <taxon>Syngnathoidei</taxon>
        <taxon>Syngnathidae</taxon>
        <taxon>Hippocampus</taxon>
    </lineage>
</organism>
<dbReference type="STRING" id="109280.ENSHCOP00000015459"/>
<keyword evidence="4" id="KW-1185">Reference proteome</keyword>
<sequence length="373" mass="39575">MAVASGVTVDVRVGTAWQCRSGGSSLADVVLTVEVTAPDDDNSEEEQKLRQTLGGDGVLLERVDGDNGEPCVVTLSCGPAGLAAIGRLTLISEARTMEVYLPTGEYCGTVRGHKQDDVQHGDRGPFYRKQLSLDDAPSSCDVKLLSLAGRSSVLLRGVVVALRPPQHAPYQDGGAGAGTIDLRQVQSLVDEMGGTLSPGAQNLMETLRLQQKNQSSFLPLLMGGGLLSTLAPPPNVGTAAAAAFQHPSDSVRPTAQAPPNGPPPDGRLSQMMRHFLSGGRDDDMGAVSPDNLLRELCAQLAPLKVDQNNTQTVDASMESRLEEMERRLKEHVDRRLDALEHKLDKVLLAALQQAPHAAPPPADPSEAEVLKSK</sequence>
<reference evidence="3" key="1">
    <citation type="submission" date="2025-08" db="UniProtKB">
        <authorList>
            <consortium name="Ensembl"/>
        </authorList>
    </citation>
    <scope>IDENTIFICATION</scope>
</reference>
<dbReference type="CTD" id="103185433"/>
<dbReference type="RefSeq" id="XP_019730162.1">
    <property type="nucleotide sequence ID" value="XM_019874603.1"/>
</dbReference>
<dbReference type="GeneID" id="109518606"/>
<evidence type="ECO:0000256" key="1">
    <source>
        <dbReference type="SAM" id="Coils"/>
    </source>
</evidence>
<dbReference type="Pfam" id="PF14958">
    <property type="entry name" value="PAAT-like"/>
    <property type="match status" value="1"/>
</dbReference>
<dbReference type="PANTHER" id="PTHR14787">
    <property type="entry name" value="C10ORF188 FAMILY MEMBER"/>
    <property type="match status" value="1"/>
</dbReference>
<accession>A0A3Q2YBZ5</accession>
<dbReference type="OrthoDB" id="5981473at2759"/>
<dbReference type="GeneTree" id="ENSGT00390000017384"/>
<dbReference type="OMA" id="PMLQNVC"/>
<protein>
    <submittedName>
        <fullName evidence="3">Si:rp71-19m20.1</fullName>
    </submittedName>
</protein>
<dbReference type="PANTHER" id="PTHR14787:SF1">
    <property type="entry name" value="ATPASE PAAT"/>
    <property type="match status" value="1"/>
</dbReference>
<feature type="region of interest" description="Disordered" evidence="2">
    <location>
        <begin position="239"/>
        <end position="270"/>
    </location>
</feature>
<dbReference type="Proteomes" id="UP000264820">
    <property type="component" value="Unplaced"/>
</dbReference>
<dbReference type="KEGG" id="hcq:109518606"/>
<feature type="region of interest" description="Disordered" evidence="2">
    <location>
        <begin position="352"/>
        <end position="373"/>
    </location>
</feature>
<feature type="coiled-coil region" evidence="1">
    <location>
        <begin position="314"/>
        <end position="341"/>
    </location>
</feature>
<dbReference type="InterPro" id="IPR028043">
    <property type="entry name" value="PAAT-like"/>
</dbReference>
<evidence type="ECO:0000313" key="3">
    <source>
        <dbReference type="Ensembl" id="ENSHCOP00000015459.1"/>
    </source>
</evidence>
<evidence type="ECO:0000313" key="4">
    <source>
        <dbReference type="Proteomes" id="UP000264820"/>
    </source>
</evidence>
<reference evidence="3" key="2">
    <citation type="submission" date="2025-09" db="UniProtKB">
        <authorList>
            <consortium name="Ensembl"/>
        </authorList>
    </citation>
    <scope>IDENTIFICATION</scope>
</reference>
<name>A0A3Q2YBZ5_HIPCM</name>